<dbReference type="SUPFAM" id="SSF53335">
    <property type="entry name" value="S-adenosyl-L-methionine-dependent methyltransferases"/>
    <property type="match status" value="1"/>
</dbReference>
<evidence type="ECO:0000313" key="3">
    <source>
        <dbReference type="EMBL" id="WLS00361.1"/>
    </source>
</evidence>
<keyword evidence="3" id="KW-0614">Plasmid</keyword>
<dbReference type="Gene3D" id="6.10.250.3100">
    <property type="match status" value="1"/>
</dbReference>
<dbReference type="Pfam" id="PF13489">
    <property type="entry name" value="Methyltransf_23"/>
    <property type="match status" value="1"/>
</dbReference>
<accession>A0AA50CR40</accession>
<dbReference type="Gene3D" id="3.40.50.150">
    <property type="entry name" value="Vaccinia Virus protein VP39"/>
    <property type="match status" value="1"/>
</dbReference>
<feature type="domain" description="C-methyltransferase" evidence="2">
    <location>
        <begin position="261"/>
        <end position="419"/>
    </location>
</feature>
<dbReference type="Pfam" id="PF08484">
    <property type="entry name" value="Methyltransf_14"/>
    <property type="match status" value="1"/>
</dbReference>
<dbReference type="Pfam" id="PF08421">
    <property type="entry name" value="Methyltransf_13"/>
    <property type="match status" value="1"/>
</dbReference>
<name>A0AA50CR40_9HYPH</name>
<evidence type="ECO:0000259" key="2">
    <source>
        <dbReference type="Pfam" id="PF08484"/>
    </source>
</evidence>
<dbReference type="GO" id="GO:0008168">
    <property type="term" value="F:methyltransferase activity"/>
    <property type="evidence" value="ECO:0007669"/>
    <property type="project" value="UniProtKB-KW"/>
</dbReference>
<dbReference type="EMBL" id="CP132303">
    <property type="protein sequence ID" value="WLS00361.1"/>
    <property type="molecule type" value="Genomic_DNA"/>
</dbReference>
<dbReference type="PANTHER" id="PTHR43861:SF5">
    <property type="entry name" value="BLL5978 PROTEIN"/>
    <property type="match status" value="1"/>
</dbReference>
<feature type="domain" description="Methyltransferase putative zinc binding" evidence="1">
    <location>
        <begin position="21"/>
        <end position="82"/>
    </location>
</feature>
<geneLocation type="plasmid" evidence="3 4">
    <name>unnamed1</name>
</geneLocation>
<gene>
    <name evidence="3" type="ORF">Q9313_20055</name>
</gene>
<dbReference type="Gene3D" id="6.20.50.110">
    <property type="entry name" value="Methyltransferase, zinc-binding domain"/>
    <property type="match status" value="1"/>
</dbReference>
<evidence type="ECO:0000259" key="1">
    <source>
        <dbReference type="Pfam" id="PF08421"/>
    </source>
</evidence>
<dbReference type="InterPro" id="IPR013691">
    <property type="entry name" value="MeTrfase_14"/>
</dbReference>
<dbReference type="InterPro" id="IPR013630">
    <property type="entry name" value="Methyltransf_Zn-bd_dom_put"/>
</dbReference>
<keyword evidence="3" id="KW-0808">Transferase</keyword>
<dbReference type="AlphaFoldDB" id="A0AA50CR40"/>
<evidence type="ECO:0000313" key="4">
    <source>
        <dbReference type="Proteomes" id="UP001234585"/>
    </source>
</evidence>
<dbReference type="GO" id="GO:0032259">
    <property type="term" value="P:methylation"/>
    <property type="evidence" value="ECO:0007669"/>
    <property type="project" value="UniProtKB-KW"/>
</dbReference>
<dbReference type="PANTHER" id="PTHR43861">
    <property type="entry name" value="TRANS-ACONITATE 2-METHYLTRANSFERASE-RELATED"/>
    <property type="match status" value="1"/>
</dbReference>
<organism evidence="3 4">
    <name type="scientific">Shinella sumterensis</name>
    <dbReference type="NCBI Taxonomy" id="1967501"/>
    <lineage>
        <taxon>Bacteria</taxon>
        <taxon>Pseudomonadati</taxon>
        <taxon>Pseudomonadota</taxon>
        <taxon>Alphaproteobacteria</taxon>
        <taxon>Hyphomicrobiales</taxon>
        <taxon>Rhizobiaceae</taxon>
        <taxon>Shinella</taxon>
    </lineage>
</organism>
<protein>
    <submittedName>
        <fullName evidence="3">Class I SAM-dependent methyltransferase</fullName>
        <ecNumber evidence="3">2.1.1.-</ecNumber>
    </submittedName>
</protein>
<dbReference type="InterPro" id="IPR038576">
    <property type="entry name" value="Methyltransf_Zn-bd_dom_put_sf"/>
</dbReference>
<keyword evidence="3" id="KW-0489">Methyltransferase</keyword>
<dbReference type="InterPro" id="IPR029063">
    <property type="entry name" value="SAM-dependent_MTases_sf"/>
</dbReference>
<dbReference type="CDD" id="cd02440">
    <property type="entry name" value="AdoMet_MTases"/>
    <property type="match status" value="1"/>
</dbReference>
<keyword evidence="4" id="KW-1185">Reference proteome</keyword>
<proteinExistence type="predicted"/>
<dbReference type="Gene3D" id="3.40.50.720">
    <property type="entry name" value="NAD(P)-binding Rossmann-like Domain"/>
    <property type="match status" value="1"/>
</dbReference>
<sequence length="431" mass="47962">MNFQASHSLDPSPSLSLRPPCRLCGRTLKHTVVDLGMSPPCESFRQESELGLMEAYYPLHVRVCEECLLVQLEEYVSPESIFEEYAYFSSYSTSWVAHAERYCEKMIDRFGLDARSFVVELASNDGYLLQHFVARGIPVLGIEPAINVAEVAISRSIPTKIAFFGKRLAGDMAAVGQTADLIVANNVLAQVPDINDFLGGMKQILKPQGVITLEFPHVATLIAQNQFDTIYHEHFSYFSLFTVQVAARMHGLEIFDVEELPTHGGSLRVYLGHAGRSGVISANVAALLQREQLAGLHGVAAYTSFADRARQAKRNLLYFLISVKERGARICGYGAPGKGNTLLNYCGIGTDFLDFTVDRNPYKHGRFTPGMHIPILPVEAIDRHRPDYILILPWNLKAEIVDQMRYVGEWGAKFIVPIPEVSVIDPLEDLS</sequence>
<dbReference type="RefSeq" id="WP_306039978.1">
    <property type="nucleotide sequence ID" value="NZ_CP132303.1"/>
</dbReference>
<reference evidence="3 4" key="1">
    <citation type="submission" date="2023-08" db="EMBL/GenBank/DDBJ databases">
        <title>Pathogen: clinical or host-associated sample.</title>
        <authorList>
            <person name="Hergert J."/>
            <person name="Casey R."/>
            <person name="Wagner J."/>
            <person name="Young E.L."/>
            <person name="Oakeson K.F."/>
        </authorList>
    </citation>
    <scope>NUCLEOTIDE SEQUENCE [LARGE SCALE GENOMIC DNA]</scope>
    <source>
        <strain evidence="3 4">1760953</strain>
        <plasmid evidence="3 4">unnamed1</plasmid>
    </source>
</reference>
<dbReference type="Proteomes" id="UP001234585">
    <property type="component" value="Plasmid unnamed1"/>
</dbReference>
<dbReference type="EC" id="2.1.1.-" evidence="3"/>